<sequence length="206" mass="23949">MACLRLIRPMREYLGLFKGHLRDDGTIDIQSFSSPYSVEEVSEVEKLFTVRTVDALRLREIAPYFIEARRNKRWKILMAVEFYQAGFFQTNYWKARYALRCSSIEAVFGSTKHRKARVTKDRILKFLGGDTRIYEPGDIPDYLQQATDITVGSVLEELFDVRNCIAHGDRIPDRFFAGIQDREFSASFPLWQCSTRRQVQSRGKAS</sequence>
<evidence type="ECO:0008006" key="3">
    <source>
        <dbReference type="Google" id="ProtNLM"/>
    </source>
</evidence>
<proteinExistence type="predicted"/>
<organism evidence="2">
    <name type="scientific">Granulicella tundricola (strain ATCC BAA-1859 / DSM 23138 / MP5ACTX9)</name>
    <dbReference type="NCBI Taxonomy" id="1198114"/>
    <lineage>
        <taxon>Bacteria</taxon>
        <taxon>Pseudomonadati</taxon>
        <taxon>Acidobacteriota</taxon>
        <taxon>Terriglobia</taxon>
        <taxon>Terriglobales</taxon>
        <taxon>Acidobacteriaceae</taxon>
        <taxon>Granulicella</taxon>
    </lineage>
</organism>
<evidence type="ECO:0000313" key="1">
    <source>
        <dbReference type="EMBL" id="ADW70080.1"/>
    </source>
</evidence>
<dbReference type="KEGG" id="acm:AciX9_3060"/>
<reference evidence="2" key="1">
    <citation type="submission" date="2011-01" db="EMBL/GenBank/DDBJ databases">
        <title>Complete sequence of chromosome of Acidobacterium sp. MP5ACTX9.</title>
        <authorList>
            <consortium name="US DOE Joint Genome Institute"/>
            <person name="Lucas S."/>
            <person name="Copeland A."/>
            <person name="Lapidus A."/>
            <person name="Cheng J.-F."/>
            <person name="Goodwin L."/>
            <person name="Pitluck S."/>
            <person name="Teshima H."/>
            <person name="Detter J.C."/>
            <person name="Han C."/>
            <person name="Tapia R."/>
            <person name="Land M."/>
            <person name="Hauser L."/>
            <person name="Kyrpides N."/>
            <person name="Ivanova N."/>
            <person name="Ovchinnikova G."/>
            <person name="Pagani I."/>
            <person name="Rawat S.R."/>
            <person name="Mannisto M."/>
            <person name="Haggblom M.M."/>
            <person name="Woyke T."/>
        </authorList>
    </citation>
    <scope>NUCLEOTIDE SEQUENCE [LARGE SCALE GENOMIC DNA]</scope>
    <source>
        <strain evidence="2">MP5ACTX9</strain>
    </source>
</reference>
<evidence type="ECO:0000313" key="2">
    <source>
        <dbReference type="Proteomes" id="UP000000343"/>
    </source>
</evidence>
<protein>
    <recommendedName>
        <fullName evidence="3">RiboL-PSP-HEPN domain-containing protein</fullName>
    </recommendedName>
</protein>
<accession>E8X099</accession>
<dbReference type="Proteomes" id="UP000000343">
    <property type="component" value="Chromosome"/>
</dbReference>
<dbReference type="PaxDb" id="1198114-AciX9_3060"/>
<dbReference type="STRING" id="1198114.AciX9_3060"/>
<gene>
    <name evidence="1" type="ordered locus">AciX9_3060</name>
</gene>
<name>E8X099_GRATM</name>
<dbReference type="EMBL" id="CP002480">
    <property type="protein sequence ID" value="ADW70080.1"/>
    <property type="molecule type" value="Genomic_DNA"/>
</dbReference>
<keyword evidence="2" id="KW-1185">Reference proteome</keyword>
<dbReference type="HOGENOM" id="CLU_1330378_0_0_0"/>
<dbReference type="AlphaFoldDB" id="E8X099"/>